<feature type="compositionally biased region" description="Polar residues" evidence="1">
    <location>
        <begin position="123"/>
        <end position="133"/>
    </location>
</feature>
<evidence type="ECO:0000313" key="2">
    <source>
        <dbReference type="EMBL" id="KFI48558.1"/>
    </source>
</evidence>
<proteinExistence type="predicted"/>
<feature type="compositionally biased region" description="Polar residues" evidence="1">
    <location>
        <begin position="60"/>
        <end position="74"/>
    </location>
</feature>
<protein>
    <submittedName>
        <fullName evidence="2">Uncharacterized protein</fullName>
    </submittedName>
</protein>
<name>A0A086ZPV8_9BIFI</name>
<feature type="region of interest" description="Disordered" evidence="1">
    <location>
        <begin position="112"/>
        <end position="134"/>
    </location>
</feature>
<feature type="region of interest" description="Disordered" evidence="1">
    <location>
        <begin position="60"/>
        <end position="87"/>
    </location>
</feature>
<evidence type="ECO:0000256" key="1">
    <source>
        <dbReference type="SAM" id="MobiDB-lite"/>
    </source>
</evidence>
<dbReference type="EMBL" id="JGYQ01000007">
    <property type="protein sequence ID" value="KFI48558.1"/>
    <property type="molecule type" value="Genomic_DNA"/>
</dbReference>
<accession>A0A086ZPV8</accession>
<reference evidence="2 3" key="1">
    <citation type="submission" date="2014-03" db="EMBL/GenBank/DDBJ databases">
        <title>Genomics of Bifidobacteria.</title>
        <authorList>
            <person name="Ventura M."/>
            <person name="Milani C."/>
            <person name="Lugli G.A."/>
        </authorList>
    </citation>
    <scope>NUCLEOTIDE SEQUENCE [LARGE SCALE GENOMIC DNA]</scope>
    <source>
        <strain evidence="2 3">LMG 10736</strain>
    </source>
</reference>
<evidence type="ECO:0000313" key="3">
    <source>
        <dbReference type="Proteomes" id="UP000029093"/>
    </source>
</evidence>
<organism evidence="2 3">
    <name type="scientific">Bifidobacterium boum</name>
    <dbReference type="NCBI Taxonomy" id="78343"/>
    <lineage>
        <taxon>Bacteria</taxon>
        <taxon>Bacillati</taxon>
        <taxon>Actinomycetota</taxon>
        <taxon>Actinomycetes</taxon>
        <taxon>Bifidobacteriales</taxon>
        <taxon>Bifidobacteriaceae</taxon>
        <taxon>Bifidobacterium</taxon>
    </lineage>
</organism>
<dbReference type="Proteomes" id="UP000029093">
    <property type="component" value="Unassembled WGS sequence"/>
</dbReference>
<gene>
    <name evidence="2" type="ORF">BBOU_0687</name>
</gene>
<dbReference type="AlphaFoldDB" id="A0A086ZPV8"/>
<sequence length="206" mass="24020">MLIPTALLMMFTLLCRPRTLHRLKRRTQPLRKPAAAQPTIRRIKPSIEMLINSHCKQQLPKNVNNGAEHNNTHNGNDEHGDRSTPSSNLLQREHLRPQQVVQHNIFMQHIDTKHRRRHGVDSDNASMTPNSQRYKAKRHQQHRKLAFPGQKQMIYVRIAVVSRIPECKNARSDMDNKDYTPCCNHQPSRGRCYLTQIPAIIRQQDI</sequence>
<comment type="caution">
    <text evidence="2">The sequence shown here is derived from an EMBL/GenBank/DDBJ whole genome shotgun (WGS) entry which is preliminary data.</text>
</comment>
<keyword evidence="3" id="KW-1185">Reference proteome</keyword>